<comment type="similarity">
    <text evidence="2">Belongs to the acyltransferase 3 family.</text>
</comment>
<sequence length="386" mass="44533">MERDYSIDFLKFFAIFAVVCIHTGTVSGVHIGNIDGDQLDFLIDITARFAVPFFFVTSGYLFIRKLKQLENKNDQEVTSQQNHYFYKYTTKLIKLWAAWFIFYFLFDLLIKYVETEKTSASLISMVKEHITSIFTWDLFYYGAGQNQYHLWFLLALIWSVMILFVAYKTNMLKIFLLIALGLNILGMFGQSYSFIYDMSWNTRDALFFGMFYMLLGGFMGSYISKVKNLAKKVPTTVFIGVILLFVFLQIGEAYLTVQVAGGKEQNFFLSTIPLTIILFMLIMKHNQVGKNTIVSKIGANSVGIYVSHVFVMETLRILMNRMGLELVMETLAWKLAFTPAVFILAYLFYIGVQKMKDLDTIKEILLPSKVPVPKRNLLINTNEKKS</sequence>
<evidence type="ECO:0000256" key="6">
    <source>
        <dbReference type="ARBA" id="ARBA00023136"/>
    </source>
</evidence>
<protein>
    <recommendedName>
        <fullName evidence="8">Acyltransferase 3 domain-containing protein</fullName>
    </recommendedName>
</protein>
<organism evidence="9 10">
    <name type="scientific">Virgibacillus halodenitrificans</name>
    <name type="common">Bacillus halodenitrificans</name>
    <dbReference type="NCBI Taxonomy" id="1482"/>
    <lineage>
        <taxon>Bacteria</taxon>
        <taxon>Bacillati</taxon>
        <taxon>Bacillota</taxon>
        <taxon>Bacilli</taxon>
        <taxon>Bacillales</taxon>
        <taxon>Bacillaceae</taxon>
        <taxon>Virgibacillus</taxon>
    </lineage>
</organism>
<dbReference type="InterPro" id="IPR002656">
    <property type="entry name" value="Acyl_transf_3_dom"/>
</dbReference>
<dbReference type="PANTHER" id="PTHR40074">
    <property type="entry name" value="O-ACETYLTRANSFERASE WECH"/>
    <property type="match status" value="1"/>
</dbReference>
<evidence type="ECO:0000313" key="10">
    <source>
        <dbReference type="Proteomes" id="UP000182945"/>
    </source>
</evidence>
<feature type="transmembrane region" description="Helical" evidence="7">
    <location>
        <begin position="331"/>
        <end position="352"/>
    </location>
</feature>
<name>A0AAC9NM24_VIRHA</name>
<gene>
    <name evidence="9" type="ORF">BME96_16510</name>
</gene>
<feature type="transmembrane region" description="Helical" evidence="7">
    <location>
        <begin position="45"/>
        <end position="63"/>
    </location>
</feature>
<evidence type="ECO:0000256" key="5">
    <source>
        <dbReference type="ARBA" id="ARBA00022989"/>
    </source>
</evidence>
<accession>A0AAC9NM24</accession>
<keyword evidence="3" id="KW-1003">Cell membrane</keyword>
<feature type="transmembrane region" description="Helical" evidence="7">
    <location>
        <begin position="95"/>
        <end position="113"/>
    </location>
</feature>
<evidence type="ECO:0000259" key="8">
    <source>
        <dbReference type="Pfam" id="PF01757"/>
    </source>
</evidence>
<evidence type="ECO:0000256" key="4">
    <source>
        <dbReference type="ARBA" id="ARBA00022692"/>
    </source>
</evidence>
<feature type="transmembrane region" description="Helical" evidence="7">
    <location>
        <begin position="12"/>
        <end position="33"/>
    </location>
</feature>
<reference evidence="9 10" key="1">
    <citation type="submission" date="2016-11" db="EMBL/GenBank/DDBJ databases">
        <title>Complete genome sequencing of Virgibacillus halodenitrificans PDB-F2.</title>
        <authorList>
            <person name="Sun Z."/>
            <person name="Zhou Y."/>
            <person name="Li H."/>
        </authorList>
    </citation>
    <scope>NUCLEOTIDE SEQUENCE [LARGE SCALE GENOMIC DNA]</scope>
    <source>
        <strain evidence="9 10">PDB-F2</strain>
    </source>
</reference>
<evidence type="ECO:0000256" key="1">
    <source>
        <dbReference type="ARBA" id="ARBA00004651"/>
    </source>
</evidence>
<feature type="transmembrane region" description="Helical" evidence="7">
    <location>
        <begin position="174"/>
        <end position="193"/>
    </location>
</feature>
<dbReference type="KEGG" id="vhl:BME96_16510"/>
<feature type="transmembrane region" description="Helical" evidence="7">
    <location>
        <begin position="267"/>
        <end position="285"/>
    </location>
</feature>
<dbReference type="GO" id="GO:0009246">
    <property type="term" value="P:enterobacterial common antigen biosynthetic process"/>
    <property type="evidence" value="ECO:0007669"/>
    <property type="project" value="TreeGrafter"/>
</dbReference>
<feature type="transmembrane region" description="Helical" evidence="7">
    <location>
        <begin position="235"/>
        <end position="255"/>
    </location>
</feature>
<dbReference type="GeneID" id="71516013"/>
<dbReference type="EMBL" id="CP017962">
    <property type="protein sequence ID" value="APC49690.1"/>
    <property type="molecule type" value="Genomic_DNA"/>
</dbReference>
<feature type="transmembrane region" description="Helical" evidence="7">
    <location>
        <begin position="297"/>
        <end position="319"/>
    </location>
</feature>
<dbReference type="Proteomes" id="UP000182945">
    <property type="component" value="Chromosome"/>
</dbReference>
<feature type="transmembrane region" description="Helical" evidence="7">
    <location>
        <begin position="205"/>
        <end position="223"/>
    </location>
</feature>
<evidence type="ECO:0000256" key="2">
    <source>
        <dbReference type="ARBA" id="ARBA00007400"/>
    </source>
</evidence>
<feature type="transmembrane region" description="Helical" evidence="7">
    <location>
        <begin position="148"/>
        <end position="167"/>
    </location>
</feature>
<keyword evidence="5 7" id="KW-1133">Transmembrane helix</keyword>
<dbReference type="AlphaFoldDB" id="A0AAC9NM24"/>
<comment type="subcellular location">
    <subcellularLocation>
        <location evidence="1">Cell membrane</location>
        <topology evidence="1">Multi-pass membrane protein</topology>
    </subcellularLocation>
</comment>
<evidence type="ECO:0000313" key="9">
    <source>
        <dbReference type="EMBL" id="APC49690.1"/>
    </source>
</evidence>
<evidence type="ECO:0000256" key="3">
    <source>
        <dbReference type="ARBA" id="ARBA00022475"/>
    </source>
</evidence>
<evidence type="ECO:0000256" key="7">
    <source>
        <dbReference type="SAM" id="Phobius"/>
    </source>
</evidence>
<dbReference type="Pfam" id="PF01757">
    <property type="entry name" value="Acyl_transf_3"/>
    <property type="match status" value="1"/>
</dbReference>
<keyword evidence="6 7" id="KW-0472">Membrane</keyword>
<proteinExistence type="inferred from homology"/>
<keyword evidence="4 7" id="KW-0812">Transmembrane</keyword>
<feature type="domain" description="Acyltransferase 3" evidence="8">
    <location>
        <begin position="5"/>
        <end position="349"/>
    </location>
</feature>
<dbReference type="RefSeq" id="WP_071649691.1">
    <property type="nucleotide sequence ID" value="NZ_CP017962.1"/>
</dbReference>
<dbReference type="GO" id="GO:0016413">
    <property type="term" value="F:O-acetyltransferase activity"/>
    <property type="evidence" value="ECO:0007669"/>
    <property type="project" value="TreeGrafter"/>
</dbReference>
<dbReference type="PANTHER" id="PTHR40074:SF2">
    <property type="entry name" value="O-ACETYLTRANSFERASE WECH"/>
    <property type="match status" value="1"/>
</dbReference>
<dbReference type="GO" id="GO:0005886">
    <property type="term" value="C:plasma membrane"/>
    <property type="evidence" value="ECO:0007669"/>
    <property type="project" value="UniProtKB-SubCell"/>
</dbReference>